<evidence type="ECO:0000256" key="4">
    <source>
        <dbReference type="ARBA" id="ARBA00023274"/>
    </source>
</evidence>
<organism evidence="9 10">
    <name type="scientific">Corynebacterium hylobatis</name>
    <dbReference type="NCBI Taxonomy" id="1859290"/>
    <lineage>
        <taxon>Bacteria</taxon>
        <taxon>Bacillati</taxon>
        <taxon>Actinomycetota</taxon>
        <taxon>Actinomycetes</taxon>
        <taxon>Mycobacteriales</taxon>
        <taxon>Corynebacteriaceae</taxon>
        <taxon>Corynebacterium</taxon>
    </lineage>
</organism>
<evidence type="ECO:0000259" key="8">
    <source>
        <dbReference type="Pfam" id="PF14693"/>
    </source>
</evidence>
<dbReference type="GO" id="GO:0006412">
    <property type="term" value="P:translation"/>
    <property type="evidence" value="ECO:0007669"/>
    <property type="project" value="UniProtKB-UniRule"/>
</dbReference>
<dbReference type="Pfam" id="PF14693">
    <property type="entry name" value="Ribosomal_TL5_C"/>
    <property type="match status" value="1"/>
</dbReference>
<dbReference type="EMBL" id="RXHJ01000002">
    <property type="protein sequence ID" value="RSZ65629.1"/>
    <property type="molecule type" value="Genomic_DNA"/>
</dbReference>
<feature type="domain" description="Large ribosomal subunit protein bL25 beta" evidence="8">
    <location>
        <begin position="102"/>
        <end position="178"/>
    </location>
</feature>
<dbReference type="CDD" id="cd00495">
    <property type="entry name" value="Ribosomal_L25_TL5_CTC"/>
    <property type="match status" value="1"/>
</dbReference>
<dbReference type="GO" id="GO:0003735">
    <property type="term" value="F:structural constituent of ribosome"/>
    <property type="evidence" value="ECO:0007669"/>
    <property type="project" value="InterPro"/>
</dbReference>
<dbReference type="InterPro" id="IPR011035">
    <property type="entry name" value="Ribosomal_bL25/Gln-tRNA_synth"/>
</dbReference>
<feature type="compositionally biased region" description="Low complexity" evidence="6">
    <location>
        <begin position="194"/>
        <end position="204"/>
    </location>
</feature>
<dbReference type="AlphaFoldDB" id="A0A3S0HJ45"/>
<accession>A0A3S0HJ45</accession>
<dbReference type="GO" id="GO:0022625">
    <property type="term" value="C:cytosolic large ribosomal subunit"/>
    <property type="evidence" value="ECO:0007669"/>
    <property type="project" value="TreeGrafter"/>
</dbReference>
<dbReference type="Pfam" id="PF01386">
    <property type="entry name" value="Ribosomal_L25p"/>
    <property type="match status" value="1"/>
</dbReference>
<comment type="subunit">
    <text evidence="5">Part of the 50S ribosomal subunit; part of the 5S rRNA/L5/L18/L25 subcomplex. Contacts the 5S rRNA. Binds to the 5S rRNA independently of L5 and L18.</text>
</comment>
<evidence type="ECO:0000256" key="5">
    <source>
        <dbReference type="HAMAP-Rule" id="MF_01334"/>
    </source>
</evidence>
<feature type="domain" description="Large ribosomal subunit protein bL25 L25" evidence="7">
    <location>
        <begin position="7"/>
        <end position="93"/>
    </location>
</feature>
<dbReference type="InterPro" id="IPR020056">
    <property type="entry name" value="Rbsml_bL25/Gln-tRNA_synth_N"/>
</dbReference>
<dbReference type="SUPFAM" id="SSF50715">
    <property type="entry name" value="Ribosomal protein L25-like"/>
    <property type="match status" value="1"/>
</dbReference>
<comment type="similarity">
    <text evidence="5">Belongs to the bacterial ribosomal protein bL25 family. CTC subfamily.</text>
</comment>
<feature type="region of interest" description="Disordered" evidence="6">
    <location>
        <begin position="185"/>
        <end position="204"/>
    </location>
</feature>
<dbReference type="InterPro" id="IPR029751">
    <property type="entry name" value="Ribosomal_L25_dom"/>
</dbReference>
<proteinExistence type="inferred from homology"/>
<dbReference type="InterPro" id="IPR020057">
    <property type="entry name" value="Ribosomal_bL25_b-dom"/>
</dbReference>
<keyword evidence="3 5" id="KW-0689">Ribosomal protein</keyword>
<dbReference type="Proteomes" id="UP000274907">
    <property type="component" value="Unassembled WGS sequence"/>
</dbReference>
<dbReference type="Gene3D" id="2.170.120.20">
    <property type="entry name" value="Ribosomal protein L25, beta domain"/>
    <property type="match status" value="1"/>
</dbReference>
<evidence type="ECO:0000313" key="9">
    <source>
        <dbReference type="EMBL" id="RSZ65629.1"/>
    </source>
</evidence>
<dbReference type="NCBIfam" id="NF004131">
    <property type="entry name" value="PRK05618.2-1"/>
    <property type="match status" value="1"/>
</dbReference>
<dbReference type="InterPro" id="IPR037121">
    <property type="entry name" value="Ribosomal_bL25_C"/>
</dbReference>
<dbReference type="PANTHER" id="PTHR33284">
    <property type="entry name" value="RIBOSOMAL PROTEIN L25/GLN-TRNA SYNTHETASE, ANTI-CODON-BINDING DOMAIN-CONTAINING PROTEIN"/>
    <property type="match status" value="1"/>
</dbReference>
<keyword evidence="4 5" id="KW-0687">Ribonucleoprotein</keyword>
<comment type="caution">
    <text evidence="9">The sequence shown here is derived from an EMBL/GenBank/DDBJ whole genome shotgun (WGS) entry which is preliminary data.</text>
</comment>
<sequence>MAQYPTLTATPRDEFGKGFARRLRTAGRIPGVVYSGTTENVHFSVDRIEFTAVIRNQGVNAIVELDIDGEKHLTMVKHIDQNILNLNIDHVDLLAITRGERVEVEVPVISEGEVFSGAMLIQEVDTLLIEADVLEIPEEIVVSVEGIEAGNVINAGDIKLPTDVTLVDDAETLVFNITFEEVAEVPEEGEAAEGEAGAEAPAAE</sequence>
<evidence type="ECO:0000256" key="1">
    <source>
        <dbReference type="ARBA" id="ARBA00022730"/>
    </source>
</evidence>
<dbReference type="Gene3D" id="2.40.240.10">
    <property type="entry name" value="Ribosomal Protein L25, Chain P"/>
    <property type="match status" value="1"/>
</dbReference>
<dbReference type="OrthoDB" id="5242980at2"/>
<evidence type="ECO:0000313" key="10">
    <source>
        <dbReference type="Proteomes" id="UP000274907"/>
    </source>
</evidence>
<evidence type="ECO:0000256" key="6">
    <source>
        <dbReference type="SAM" id="MobiDB-lite"/>
    </source>
</evidence>
<dbReference type="PANTHER" id="PTHR33284:SF1">
    <property type="entry name" value="RIBOSOMAL PROTEIN L25_GLN-TRNA SYNTHETASE, ANTI-CODON-BINDING DOMAIN-CONTAINING PROTEIN"/>
    <property type="match status" value="1"/>
</dbReference>
<evidence type="ECO:0000256" key="2">
    <source>
        <dbReference type="ARBA" id="ARBA00022884"/>
    </source>
</evidence>
<name>A0A3S0HJ45_9CORY</name>
<reference evidence="9 10" key="1">
    <citation type="submission" date="2018-12" db="EMBL/GenBank/DDBJ databases">
        <title>YIM 101343 draft genome.</title>
        <authorList>
            <person name="Chen X."/>
        </authorList>
    </citation>
    <scope>NUCLEOTIDE SEQUENCE [LARGE SCALE GENOMIC DNA]</scope>
    <source>
        <strain evidence="9 10">YIM 101343</strain>
    </source>
</reference>
<dbReference type="GO" id="GO:0008097">
    <property type="term" value="F:5S rRNA binding"/>
    <property type="evidence" value="ECO:0007669"/>
    <property type="project" value="InterPro"/>
</dbReference>
<gene>
    <name evidence="5" type="primary">rplY</name>
    <name evidence="5" type="synonym">ctc</name>
    <name evidence="9" type="ORF">EAH68_02460</name>
</gene>
<keyword evidence="1 5" id="KW-0699">rRNA-binding</keyword>
<dbReference type="InterPro" id="IPR020930">
    <property type="entry name" value="Ribosomal_uL5_bac-type"/>
</dbReference>
<protein>
    <recommendedName>
        <fullName evidence="5">Large ribosomal subunit protein bL25</fullName>
    </recommendedName>
    <alternativeName>
        <fullName evidence="5">General stress protein CTC</fullName>
    </alternativeName>
</protein>
<dbReference type="NCBIfam" id="TIGR00731">
    <property type="entry name" value="bL25_bact_ctc"/>
    <property type="match status" value="1"/>
</dbReference>
<keyword evidence="10" id="KW-1185">Reference proteome</keyword>
<evidence type="ECO:0000256" key="3">
    <source>
        <dbReference type="ARBA" id="ARBA00022980"/>
    </source>
</evidence>
<dbReference type="HAMAP" id="MF_01334">
    <property type="entry name" value="Ribosomal_bL25_CTC"/>
    <property type="match status" value="1"/>
</dbReference>
<keyword evidence="2 5" id="KW-0694">RNA-binding</keyword>
<dbReference type="RefSeq" id="WP_126119724.1">
    <property type="nucleotide sequence ID" value="NZ_RXHJ01000002.1"/>
</dbReference>
<evidence type="ECO:0000259" key="7">
    <source>
        <dbReference type="Pfam" id="PF01386"/>
    </source>
</evidence>
<dbReference type="InterPro" id="IPR001021">
    <property type="entry name" value="Ribosomal_bL25_long"/>
</dbReference>
<comment type="function">
    <text evidence="5">This is one of the proteins that binds to the 5S RNA in the ribosome where it forms part of the central protuberance.</text>
</comment>